<dbReference type="InterPro" id="IPR035992">
    <property type="entry name" value="Ricin_B-like_lectins"/>
</dbReference>
<organism evidence="4 5">
    <name type="scientific">Frigoriglobus tundricola</name>
    <dbReference type="NCBI Taxonomy" id="2774151"/>
    <lineage>
        <taxon>Bacteria</taxon>
        <taxon>Pseudomonadati</taxon>
        <taxon>Planctomycetota</taxon>
        <taxon>Planctomycetia</taxon>
        <taxon>Gemmatales</taxon>
        <taxon>Gemmataceae</taxon>
        <taxon>Frigoriglobus</taxon>
    </lineage>
</organism>
<name>A0A6M5YMC6_9BACT</name>
<dbReference type="Gene3D" id="2.80.10.50">
    <property type="match status" value="1"/>
</dbReference>
<gene>
    <name evidence="4" type="ORF">FTUN_2021</name>
</gene>
<dbReference type="EMBL" id="CP053452">
    <property type="protein sequence ID" value="QJW94500.1"/>
    <property type="molecule type" value="Genomic_DNA"/>
</dbReference>
<reference evidence="5" key="1">
    <citation type="submission" date="2020-05" db="EMBL/GenBank/DDBJ databases">
        <title>Frigoriglobus tundricola gen. nov., sp. nov., a psychrotolerant cellulolytic planctomycete of the family Gemmataceae with two divergent copies of 16S rRNA gene.</title>
        <authorList>
            <person name="Kulichevskaya I.S."/>
            <person name="Ivanova A.A."/>
            <person name="Naumoff D.G."/>
            <person name="Beletsky A.V."/>
            <person name="Rijpstra W.I.C."/>
            <person name="Sinninghe Damste J.S."/>
            <person name="Mardanov A.V."/>
            <person name="Ravin N.V."/>
            <person name="Dedysh S.N."/>
        </authorList>
    </citation>
    <scope>NUCLEOTIDE SEQUENCE [LARGE SCALE GENOMIC DNA]</scope>
    <source>
        <strain evidence="5">PL17</strain>
    </source>
</reference>
<dbReference type="Pfam" id="PF14200">
    <property type="entry name" value="RicinB_lectin_2"/>
    <property type="match status" value="1"/>
</dbReference>
<dbReference type="AlphaFoldDB" id="A0A6M5YMC6"/>
<feature type="chain" id="PRO_5027075223" description="Ricin B lectin domain-containing protein" evidence="2">
    <location>
        <begin position="23"/>
        <end position="296"/>
    </location>
</feature>
<keyword evidence="1" id="KW-0175">Coiled coil</keyword>
<dbReference type="InterPro" id="IPR000772">
    <property type="entry name" value="Ricin_B_lectin"/>
</dbReference>
<feature type="domain" description="Ricin B lectin" evidence="3">
    <location>
        <begin position="155"/>
        <end position="220"/>
    </location>
</feature>
<dbReference type="Proteomes" id="UP000503447">
    <property type="component" value="Chromosome"/>
</dbReference>
<sequence length="296" mass="32380">MRQVFALVFLLAAVFLARPAGAEPDRTEALARAKAKFELDIEKAEKALAESLDRAEKKARDAGKKADVDKLLYERDLFNAQRIPPTVIASAAYLKQRAQAVAALEAVYLPAIKELSKAKKGDEAEALETALSDLLKTARGYGLAVPELALHPQLLIENKASGQVLEAAKDGQGELYLAAKVGKKKPGQCWYLERDETGYTVKNVQSGRCLQVGNGFSAGTAKFDPKRDAADRVLFEVTEVRREVLIVSQVKSGLNGYVLTVVEKKQKGVTTYELQMDRKDAPPAPNQLWTLTEAKP</sequence>
<evidence type="ECO:0000256" key="1">
    <source>
        <dbReference type="SAM" id="Coils"/>
    </source>
</evidence>
<evidence type="ECO:0000259" key="3">
    <source>
        <dbReference type="Pfam" id="PF14200"/>
    </source>
</evidence>
<dbReference type="SUPFAM" id="SSF50370">
    <property type="entry name" value="Ricin B-like lectins"/>
    <property type="match status" value="1"/>
</dbReference>
<evidence type="ECO:0000313" key="5">
    <source>
        <dbReference type="Proteomes" id="UP000503447"/>
    </source>
</evidence>
<keyword evidence="2" id="KW-0732">Signal</keyword>
<accession>A0A6M5YMC6</accession>
<evidence type="ECO:0000313" key="4">
    <source>
        <dbReference type="EMBL" id="QJW94500.1"/>
    </source>
</evidence>
<feature type="coiled-coil region" evidence="1">
    <location>
        <begin position="27"/>
        <end position="61"/>
    </location>
</feature>
<proteinExistence type="predicted"/>
<dbReference type="RefSeq" id="WP_171470482.1">
    <property type="nucleotide sequence ID" value="NZ_CP053452.2"/>
</dbReference>
<dbReference type="CDD" id="cd00161">
    <property type="entry name" value="beta-trefoil_Ricin-like"/>
    <property type="match status" value="1"/>
</dbReference>
<dbReference type="KEGG" id="ftj:FTUN_2021"/>
<feature type="signal peptide" evidence="2">
    <location>
        <begin position="1"/>
        <end position="22"/>
    </location>
</feature>
<protein>
    <recommendedName>
        <fullName evidence="3">Ricin B lectin domain-containing protein</fullName>
    </recommendedName>
</protein>
<keyword evidence="5" id="KW-1185">Reference proteome</keyword>
<evidence type="ECO:0000256" key="2">
    <source>
        <dbReference type="SAM" id="SignalP"/>
    </source>
</evidence>